<proteinExistence type="predicted"/>
<keyword evidence="2" id="KW-1185">Reference proteome</keyword>
<gene>
    <name evidence="1" type="ORF">NDK43_07285</name>
</gene>
<evidence type="ECO:0000313" key="2">
    <source>
        <dbReference type="Proteomes" id="UP001523262"/>
    </source>
</evidence>
<accession>A0ABT0W9J1</accession>
<sequence length="53" mass="6102">MIHIVNGDVVGNKIGILTGDILVWREMYDFGPLAADISEKEWIKRRALFLMKK</sequence>
<organism evidence="1 2">
    <name type="scientific">Neobacillus pocheonensis</name>
    <dbReference type="NCBI Taxonomy" id="363869"/>
    <lineage>
        <taxon>Bacteria</taxon>
        <taxon>Bacillati</taxon>
        <taxon>Bacillota</taxon>
        <taxon>Bacilli</taxon>
        <taxon>Bacillales</taxon>
        <taxon>Bacillaceae</taxon>
        <taxon>Neobacillus</taxon>
    </lineage>
</organism>
<protein>
    <submittedName>
        <fullName evidence="1">DUF1835 domain-containing protein</fullName>
    </submittedName>
</protein>
<dbReference type="Proteomes" id="UP001523262">
    <property type="component" value="Unassembled WGS sequence"/>
</dbReference>
<reference evidence="1 2" key="1">
    <citation type="submission" date="2022-06" db="EMBL/GenBank/DDBJ databases">
        <authorList>
            <person name="Jeon C.O."/>
        </authorList>
    </citation>
    <scope>NUCLEOTIDE SEQUENCE [LARGE SCALE GENOMIC DNA]</scope>
    <source>
        <strain evidence="1 2">KCTC 13943</strain>
    </source>
</reference>
<dbReference type="EMBL" id="JAMQCR010000001">
    <property type="protein sequence ID" value="MCM2532238.1"/>
    <property type="molecule type" value="Genomic_DNA"/>
</dbReference>
<name>A0ABT0W9J1_9BACI</name>
<comment type="caution">
    <text evidence="1">The sequence shown here is derived from an EMBL/GenBank/DDBJ whole genome shotgun (WGS) entry which is preliminary data.</text>
</comment>
<evidence type="ECO:0000313" key="1">
    <source>
        <dbReference type="EMBL" id="MCM2532238.1"/>
    </source>
</evidence>